<evidence type="ECO:0000256" key="2">
    <source>
        <dbReference type="ARBA" id="ARBA00010984"/>
    </source>
</evidence>
<sequence>MHVSFSLSYFISSSVHSAFSIFPFFFPLIYSIILLTILLYAFSIYFILLQSKSFLFFSSPSELNFHLNAISRYPPLSFFIAYLLHLSEIVKLLSSRHSSFSPPTPFPKCLLPSPSPTLINKTESVQIRMLITDPPSLLLLLEALLGYSIVFAATTATANAVATSTTATAVVPVSQSQCGEHSQPRMLDIGGRQQLQQTYSTGRSYSERDEPLSTNIKCSQGPNRKDATPAVTTSFSDSLSRPRCLAQSKNSKQTPLFSSKEQQLLEQQLYSLPERVPTFPLQQQQHYQFPAASSSGHYNAASVDGEANSQGNPNGRSCSSEVTDSASDLGGANRYMIAFITNKLKMQGLIDDAIAPVANPPGYVHTMKDSQICNVSVSAPSSQIYPSSPQKMPATITGGGSDTWSSNSGQGSDLQATVQGLLGLRLGDKPDQSVAVSPHHLVTSSSNDTNRLVYSGLIVPASVSLSSTSSPCCNVQTENFASDKLNESGVTSVIGMVPCSDTDSFTDMSPGTPPDPPKKKHCRSLSIPSGSSGSRPKRSTGGLNTDHFKTTDSSRCCTSLWKPIAFTPVNETSNPPKVQQQQPFLHYSGQGTSLDVQKTSPFSLSTSSLSPNTSMSASLTSLLQPTSFGDLFSSARLSGPVSTNQNGSLPLAALVTTPASTSVSPSQLHVAPSQMPVTMLTSSPPPLASSKPSSQIQTQSSSSLQSPPDSPVPRPASVSVVGCRCEDDSDSRAFKPVLDPWLCRSQSRGNSGFSSPSSCSSSSSFLLVPPQSDPRINTEIQSATIGGLLAAPVPLTQTPRSSPTCIPSSLSSPATVIGSTNSQTPLQPPYWPFQKHRSFSLEEQLSQMGSTPSVPVACKSSVSNPSSPRRQRIPRCRSQPCVLHDRREGRKRRRDYDRPTLDFHKMTQTAYSVSHPDSSAKSCVKQEQWTGLRQQIGDNAGLWSTSLVTTSTINTPRISALQPPGPISLEVLRKTDFLASEHGHQTVNRYIPSAMANYKKTLSTGPRKKPGPKLELTEEQKQEIKEAFDLFDTDGSGTIDAKELKVAMRALGFEPKKEDIKSMIAQVDKNGTGTIDFNDFLTIMSQKMSDKDTKEEILKAFRLFDDDETGKISFKNLKRVAKELGENLTDEELQEMIDEADRDNDGEVNQEEFLRIMKKTSLY</sequence>
<evidence type="ECO:0000313" key="10">
    <source>
        <dbReference type="Proteomes" id="UP000597762"/>
    </source>
</evidence>
<feature type="compositionally biased region" description="Polar residues" evidence="6">
    <location>
        <begin position="288"/>
        <end position="297"/>
    </location>
</feature>
<evidence type="ECO:0000256" key="7">
    <source>
        <dbReference type="SAM" id="Phobius"/>
    </source>
</evidence>
<keyword evidence="10" id="KW-1185">Reference proteome</keyword>
<dbReference type="FunFam" id="1.10.238.10:FF:000077">
    <property type="entry name" value="Centrin 1"/>
    <property type="match status" value="1"/>
</dbReference>
<feature type="compositionally biased region" description="Low complexity" evidence="6">
    <location>
        <begin position="524"/>
        <end position="542"/>
    </location>
</feature>
<evidence type="ECO:0000256" key="4">
    <source>
        <dbReference type="ARBA" id="ARBA00022737"/>
    </source>
</evidence>
<dbReference type="SMART" id="SM00054">
    <property type="entry name" value="EFh"/>
    <property type="match status" value="4"/>
</dbReference>
<proteinExistence type="inferred from homology"/>
<evidence type="ECO:0000256" key="3">
    <source>
        <dbReference type="ARBA" id="ARBA00022723"/>
    </source>
</evidence>
<feature type="domain" description="EF-hand" evidence="8">
    <location>
        <begin position="1092"/>
        <end position="1127"/>
    </location>
</feature>
<feature type="compositionally biased region" description="Polar residues" evidence="6">
    <location>
        <begin position="307"/>
        <end position="325"/>
    </location>
</feature>
<feature type="compositionally biased region" description="Low complexity" evidence="6">
    <location>
        <begin position="688"/>
        <end position="707"/>
    </location>
</feature>
<dbReference type="FunFam" id="1.10.238.10:FF:000070">
    <property type="entry name" value="Centrin-1"/>
    <property type="match status" value="1"/>
</dbReference>
<evidence type="ECO:0000259" key="8">
    <source>
        <dbReference type="PROSITE" id="PS50222"/>
    </source>
</evidence>
<keyword evidence="7" id="KW-0812">Transmembrane</keyword>
<feature type="region of interest" description="Disordered" evidence="6">
    <location>
        <begin position="661"/>
        <end position="718"/>
    </location>
</feature>
<feature type="transmembrane region" description="Helical" evidence="7">
    <location>
        <begin position="137"/>
        <end position="158"/>
    </location>
</feature>
<dbReference type="GO" id="GO:0005815">
    <property type="term" value="C:microtubule organizing center"/>
    <property type="evidence" value="ECO:0007669"/>
    <property type="project" value="UniProtKB-ARBA"/>
</dbReference>
<dbReference type="PROSITE" id="PS50222">
    <property type="entry name" value="EF_HAND_2"/>
    <property type="match status" value="4"/>
</dbReference>
<dbReference type="OrthoDB" id="343296at2759"/>
<feature type="compositionally biased region" description="Polar residues" evidence="6">
    <location>
        <begin position="193"/>
        <end position="204"/>
    </location>
</feature>
<dbReference type="InterPro" id="IPR050230">
    <property type="entry name" value="CALM/Myosin/TropC-like"/>
</dbReference>
<keyword evidence="7" id="KW-0472">Membrane</keyword>
<feature type="compositionally biased region" description="Polar residues" evidence="6">
    <location>
        <begin position="843"/>
        <end position="853"/>
    </location>
</feature>
<dbReference type="Gene3D" id="1.10.238.10">
    <property type="entry name" value="EF-hand"/>
    <property type="match status" value="2"/>
</dbReference>
<dbReference type="SUPFAM" id="SSF47473">
    <property type="entry name" value="EF-hand"/>
    <property type="match status" value="1"/>
</dbReference>
<evidence type="ECO:0000256" key="5">
    <source>
        <dbReference type="ARBA" id="ARBA00022837"/>
    </source>
</evidence>
<gene>
    <name evidence="9" type="ORF">SPHA_62436</name>
</gene>
<reference evidence="9" key="1">
    <citation type="submission" date="2021-01" db="EMBL/GenBank/DDBJ databases">
        <authorList>
            <person name="Li R."/>
            <person name="Bekaert M."/>
        </authorList>
    </citation>
    <scope>NUCLEOTIDE SEQUENCE</scope>
    <source>
        <strain evidence="9">Farmed</strain>
    </source>
</reference>
<dbReference type="InterPro" id="IPR029356">
    <property type="entry name" value="FAM53"/>
</dbReference>
<feature type="compositionally biased region" description="Polar residues" evidence="6">
    <location>
        <begin position="230"/>
        <end position="239"/>
    </location>
</feature>
<feature type="domain" description="EF-hand" evidence="8">
    <location>
        <begin position="1019"/>
        <end position="1054"/>
    </location>
</feature>
<dbReference type="PANTHER" id="PTHR23048">
    <property type="entry name" value="MYOSIN LIGHT CHAIN 1, 3"/>
    <property type="match status" value="1"/>
</dbReference>
<keyword evidence="5" id="KW-0106">Calcium</keyword>
<feature type="compositionally biased region" description="Low complexity" evidence="6">
    <location>
        <begin position="749"/>
        <end position="770"/>
    </location>
</feature>
<evidence type="ECO:0000256" key="1">
    <source>
        <dbReference type="ARBA" id="ARBA00005253"/>
    </source>
</evidence>
<dbReference type="Pfam" id="PF15242">
    <property type="entry name" value="FAM53"/>
    <property type="match status" value="1"/>
</dbReference>
<feature type="region of interest" description="Disordered" evidence="6">
    <location>
        <begin position="843"/>
        <end position="876"/>
    </location>
</feature>
<feature type="region of interest" description="Disordered" evidence="6">
    <location>
        <begin position="749"/>
        <end position="773"/>
    </location>
</feature>
<comment type="similarity">
    <text evidence="1">Belongs to the centrin family.</text>
</comment>
<dbReference type="GO" id="GO:0016460">
    <property type="term" value="C:myosin II complex"/>
    <property type="evidence" value="ECO:0007669"/>
    <property type="project" value="TreeGrafter"/>
</dbReference>
<feature type="region of interest" description="Disordered" evidence="6">
    <location>
        <begin position="288"/>
        <end position="325"/>
    </location>
</feature>
<dbReference type="PROSITE" id="PS00039">
    <property type="entry name" value="DEAD_ATP_HELICASE"/>
    <property type="match status" value="1"/>
</dbReference>
<name>A0A812DYU0_ACAPH</name>
<dbReference type="PANTHER" id="PTHR23048:SF59">
    <property type="entry name" value="EF-HAND SUPERFAMILY PROTEIN"/>
    <property type="match status" value="1"/>
</dbReference>
<protein>
    <submittedName>
        <fullName evidence="9">CETN1</fullName>
    </submittedName>
</protein>
<feature type="compositionally biased region" description="Low complexity" evidence="6">
    <location>
        <begin position="801"/>
        <end position="813"/>
    </location>
</feature>
<feature type="domain" description="EF-hand" evidence="8">
    <location>
        <begin position="1055"/>
        <end position="1090"/>
    </location>
</feature>
<feature type="region of interest" description="Disordered" evidence="6">
    <location>
        <begin position="384"/>
        <end position="412"/>
    </location>
</feature>
<feature type="compositionally biased region" description="Polar residues" evidence="6">
    <location>
        <begin position="247"/>
        <end position="258"/>
    </location>
</feature>
<dbReference type="CDD" id="cd00051">
    <property type="entry name" value="EFh"/>
    <property type="match status" value="2"/>
</dbReference>
<feature type="domain" description="EF-hand" evidence="8">
    <location>
        <begin position="1128"/>
        <end position="1163"/>
    </location>
</feature>
<dbReference type="InterPro" id="IPR011992">
    <property type="entry name" value="EF-hand-dom_pair"/>
</dbReference>
<dbReference type="Proteomes" id="UP000597762">
    <property type="component" value="Unassembled WGS sequence"/>
</dbReference>
<dbReference type="EMBL" id="CAHIKZ030004467">
    <property type="protein sequence ID" value="CAE1310925.1"/>
    <property type="molecule type" value="Genomic_DNA"/>
</dbReference>
<feature type="compositionally biased region" description="Polar residues" evidence="6">
    <location>
        <begin position="212"/>
        <end position="222"/>
    </location>
</feature>
<keyword evidence="7" id="KW-1133">Transmembrane helix</keyword>
<dbReference type="AlphaFoldDB" id="A0A812DYU0"/>
<evidence type="ECO:0000256" key="6">
    <source>
        <dbReference type="SAM" id="MobiDB-lite"/>
    </source>
</evidence>
<dbReference type="InterPro" id="IPR002048">
    <property type="entry name" value="EF_hand_dom"/>
</dbReference>
<keyword evidence="4" id="KW-0677">Repeat</keyword>
<organism evidence="9 10">
    <name type="scientific">Acanthosepion pharaonis</name>
    <name type="common">Pharaoh cuttlefish</name>
    <name type="synonym">Sepia pharaonis</name>
    <dbReference type="NCBI Taxonomy" id="158019"/>
    <lineage>
        <taxon>Eukaryota</taxon>
        <taxon>Metazoa</taxon>
        <taxon>Spiralia</taxon>
        <taxon>Lophotrochozoa</taxon>
        <taxon>Mollusca</taxon>
        <taxon>Cephalopoda</taxon>
        <taxon>Coleoidea</taxon>
        <taxon>Decapodiformes</taxon>
        <taxon>Sepiida</taxon>
        <taxon>Sepiina</taxon>
        <taxon>Sepiidae</taxon>
        <taxon>Acanthosepion</taxon>
    </lineage>
</organism>
<dbReference type="Pfam" id="PF13499">
    <property type="entry name" value="EF-hand_7"/>
    <property type="match status" value="2"/>
</dbReference>
<feature type="region of interest" description="Disordered" evidence="6">
    <location>
        <begin position="180"/>
        <end position="258"/>
    </location>
</feature>
<feature type="region of interest" description="Disordered" evidence="6">
    <location>
        <begin position="502"/>
        <end position="553"/>
    </location>
</feature>
<evidence type="ECO:0000313" key="9">
    <source>
        <dbReference type="EMBL" id="CAE1310925.1"/>
    </source>
</evidence>
<dbReference type="PROSITE" id="PS00018">
    <property type="entry name" value="EF_HAND_1"/>
    <property type="match status" value="3"/>
</dbReference>
<dbReference type="InterPro" id="IPR018247">
    <property type="entry name" value="EF_Hand_1_Ca_BS"/>
</dbReference>
<comment type="caution">
    <text evidence="9">The sequence shown here is derived from an EMBL/GenBank/DDBJ whole genome shotgun (WGS) entry which is preliminary data.</text>
</comment>
<accession>A0A812DYU0</accession>
<dbReference type="InterPro" id="IPR000629">
    <property type="entry name" value="RNA-helicase_DEAD-box_CS"/>
</dbReference>
<comment type="similarity">
    <text evidence="2">Belongs to the FAM53 family.</text>
</comment>
<keyword evidence="3" id="KW-0479">Metal-binding</keyword>
<dbReference type="GO" id="GO:0005509">
    <property type="term" value="F:calcium ion binding"/>
    <property type="evidence" value="ECO:0007669"/>
    <property type="project" value="InterPro"/>
</dbReference>
<feature type="compositionally biased region" description="Polar residues" evidence="6">
    <location>
        <begin position="402"/>
        <end position="412"/>
    </location>
</feature>
<feature type="transmembrane region" description="Helical" evidence="7">
    <location>
        <begin position="27"/>
        <end position="48"/>
    </location>
</feature>
<feature type="region of interest" description="Disordered" evidence="6">
    <location>
        <begin position="794"/>
        <end position="831"/>
    </location>
</feature>